<dbReference type="Pfam" id="PF00296">
    <property type="entry name" value="Bac_luciferase"/>
    <property type="match status" value="1"/>
</dbReference>
<sequence length="337" mass="37831">MAISFGVTVMPDPPYRRFLDLLVHAERNGFEYGWTYDSHVLWQESIPLLALAADRTTTMKLGHFVTNPGTREPTVLASAYATLHDISDGRMVMGIGRGDSARRVIGLQPVKVAEFEADCLMLRDFMNGREVQWNEKDLTLPWVRKELPDIPLYVAGYGPKALAVAGRVSDGVIIQLADPVIIEWIMDTARKAAEEAGRDPDALQCIVGAPSKVTSDMKQACEEVRWFPAMVSNHVMDLIERYGWNSDIPKELTDYVKARKFYDYKDHSRVGAAHGEFATDEICERFTVIGDAEQCAKKLRELEAVGVDQFNLYLMTEGQEEVLDIYGRDIIPQLANA</sequence>
<dbReference type="InterPro" id="IPR011251">
    <property type="entry name" value="Luciferase-like_dom"/>
</dbReference>
<keyword evidence="1" id="KW-0560">Oxidoreductase</keyword>
<dbReference type="GO" id="GO:0016705">
    <property type="term" value="F:oxidoreductase activity, acting on paired donors, with incorporation or reduction of molecular oxygen"/>
    <property type="evidence" value="ECO:0007669"/>
    <property type="project" value="InterPro"/>
</dbReference>
<dbReference type="InterPro" id="IPR022315">
    <property type="entry name" value="F420_OxRdatse_CPS4043_pred"/>
</dbReference>
<dbReference type="EMBL" id="CAEZXP010000011">
    <property type="protein sequence ID" value="CAB4710631.1"/>
    <property type="molecule type" value="Genomic_DNA"/>
</dbReference>
<proteinExistence type="predicted"/>
<gene>
    <name evidence="3" type="ORF">UFOPK2399_01973</name>
</gene>
<accession>A0A6J6QFS1</accession>
<dbReference type="InterPro" id="IPR036661">
    <property type="entry name" value="Luciferase-like_sf"/>
</dbReference>
<feature type="domain" description="Luciferase-like" evidence="2">
    <location>
        <begin position="12"/>
        <end position="309"/>
    </location>
</feature>
<evidence type="ECO:0000259" key="2">
    <source>
        <dbReference type="Pfam" id="PF00296"/>
    </source>
</evidence>
<dbReference type="PANTHER" id="PTHR43244:SF1">
    <property type="entry name" value="5,10-METHYLENETETRAHYDROMETHANOPTERIN REDUCTASE"/>
    <property type="match status" value="1"/>
</dbReference>
<organism evidence="3">
    <name type="scientific">freshwater metagenome</name>
    <dbReference type="NCBI Taxonomy" id="449393"/>
    <lineage>
        <taxon>unclassified sequences</taxon>
        <taxon>metagenomes</taxon>
        <taxon>ecological metagenomes</taxon>
    </lineage>
</organism>
<dbReference type="InterPro" id="IPR050564">
    <property type="entry name" value="F420-G6PD/mer"/>
</dbReference>
<dbReference type="AlphaFoldDB" id="A0A6J6QFS1"/>
<evidence type="ECO:0000256" key="1">
    <source>
        <dbReference type="ARBA" id="ARBA00023002"/>
    </source>
</evidence>
<name>A0A6J6QFS1_9ZZZZ</name>
<dbReference type="PANTHER" id="PTHR43244">
    <property type="match status" value="1"/>
</dbReference>
<dbReference type="SUPFAM" id="SSF51679">
    <property type="entry name" value="Bacterial luciferase-like"/>
    <property type="match status" value="1"/>
</dbReference>
<evidence type="ECO:0000313" key="3">
    <source>
        <dbReference type="EMBL" id="CAB4710631.1"/>
    </source>
</evidence>
<dbReference type="Gene3D" id="3.20.20.30">
    <property type="entry name" value="Luciferase-like domain"/>
    <property type="match status" value="1"/>
</dbReference>
<reference evidence="3" key="1">
    <citation type="submission" date="2020-05" db="EMBL/GenBank/DDBJ databases">
        <authorList>
            <person name="Chiriac C."/>
            <person name="Salcher M."/>
            <person name="Ghai R."/>
            <person name="Kavagutti S V."/>
        </authorList>
    </citation>
    <scope>NUCLEOTIDE SEQUENCE</scope>
</reference>
<protein>
    <submittedName>
        <fullName evidence="3">Unannotated protein</fullName>
    </submittedName>
</protein>
<dbReference type="NCBIfam" id="TIGR03842">
    <property type="entry name" value="F420_CPS_4043"/>
    <property type="match status" value="1"/>
</dbReference>
<dbReference type="CDD" id="cd01097">
    <property type="entry name" value="Tetrahydromethanopterin_reductase"/>
    <property type="match status" value="1"/>
</dbReference>